<dbReference type="PANTHER" id="PTHR22826">
    <property type="entry name" value="RHO GUANINE EXCHANGE FACTOR-RELATED"/>
    <property type="match status" value="1"/>
</dbReference>
<dbReference type="SMART" id="SM00325">
    <property type="entry name" value="RhoGEF"/>
    <property type="match status" value="1"/>
</dbReference>
<feature type="compositionally biased region" description="Basic and acidic residues" evidence="2">
    <location>
        <begin position="541"/>
        <end position="552"/>
    </location>
</feature>
<reference evidence="5" key="1">
    <citation type="submission" date="2025-08" db="UniProtKB">
        <authorList>
            <consortium name="RefSeq"/>
        </authorList>
    </citation>
    <scope>IDENTIFICATION</scope>
    <source>
        <tissue evidence="5">Whole Larva</tissue>
    </source>
</reference>
<dbReference type="RefSeq" id="XP_017772036.1">
    <property type="nucleotide sequence ID" value="XM_017916547.1"/>
</dbReference>
<dbReference type="GeneID" id="108559306"/>
<dbReference type="InterPro" id="IPR000219">
    <property type="entry name" value="DH_dom"/>
</dbReference>
<evidence type="ECO:0000259" key="3">
    <source>
        <dbReference type="PROSITE" id="PS50010"/>
    </source>
</evidence>
<dbReference type="PANTHER" id="PTHR22826:SF106">
    <property type="entry name" value="TRIO, ISOFORM A"/>
    <property type="match status" value="1"/>
</dbReference>
<evidence type="ECO:0000313" key="4">
    <source>
        <dbReference type="Proteomes" id="UP000695000"/>
    </source>
</evidence>
<keyword evidence="4" id="KW-1185">Reference proteome</keyword>
<gene>
    <name evidence="5" type="primary">LOC108559306</name>
</gene>
<proteinExistence type="predicted"/>
<sequence length="590" mass="68746">MESPRTVGNSKFWPPTTATEEDLVARFETSLYFNEDVRDELVEPKVDVIRFCGPGLDIEEVRRRAKNVSELYIAELEKAGDDLVDDDLEYVTLKDRRFIWSGTFPIEEEDEDGQQVEFLEKNEDENSLQVVKENEDDSGAQIEVVEPRKHDFEDNSFDKKEHIVAELIDTELKYIASLKYAVDNYQNYLKRRMSNVSFIFSNVEDIINYSIVFLEALTEYQSDYHGIGWVFLNQEKLFNLYPYYGSHKQRSNDLLIEHKDIVMERELQIKDRLGLKSHLLKPIQRLTKYKLLLESLQKSLRKSGESSDYLDRAILLIAKYLTKTNDAVLLASIKDNPYSCSKCGDLIFYDDYKLLQPSRMDIVLFLFSKMIIFAKRDACTKSFFYKDRIHLENLYRSIDEDKFTITLQNYRRLGVQFVIKAKDYESLHRCSGKIDELLMIQLKKKRTEIRKLYEEDISDEEMIKGDEIQVKSKSRTPVPTPRTKIIHRGTTIGGGDNRNTPLVKNTQKPEESRDQLDTAPPITERIFQDLSQAFKSKVDKFRRSSIPKKSDESLATASTSTAKAKSKKKKQKAGMYTNTKYMGYYMSALR</sequence>
<accession>A0ABM1MBT6</accession>
<dbReference type="PROSITE" id="PS50010">
    <property type="entry name" value="DH_2"/>
    <property type="match status" value="1"/>
</dbReference>
<feature type="compositionally biased region" description="Basic and acidic residues" evidence="2">
    <location>
        <begin position="507"/>
        <end position="516"/>
    </location>
</feature>
<dbReference type="CDD" id="cd00160">
    <property type="entry name" value="RhoGEF"/>
    <property type="match status" value="1"/>
</dbReference>
<feature type="region of interest" description="Disordered" evidence="2">
    <location>
        <begin position="471"/>
        <end position="520"/>
    </location>
</feature>
<name>A0ABM1MBT6_NICVS</name>
<feature type="compositionally biased region" description="Polar residues" evidence="2">
    <location>
        <begin position="497"/>
        <end position="506"/>
    </location>
</feature>
<dbReference type="Gene3D" id="1.20.900.10">
    <property type="entry name" value="Dbl homology (DH) domain"/>
    <property type="match status" value="1"/>
</dbReference>
<dbReference type="Gene3D" id="2.30.29.30">
    <property type="entry name" value="Pleckstrin-homology domain (PH domain)/Phosphotyrosine-binding domain (PTB)"/>
    <property type="match status" value="1"/>
</dbReference>
<evidence type="ECO:0000256" key="2">
    <source>
        <dbReference type="SAM" id="MobiDB-lite"/>
    </source>
</evidence>
<feature type="region of interest" description="Disordered" evidence="2">
    <location>
        <begin position="541"/>
        <end position="573"/>
    </location>
</feature>
<dbReference type="InterPro" id="IPR011993">
    <property type="entry name" value="PH-like_dom_sf"/>
</dbReference>
<dbReference type="Pfam" id="PF00621">
    <property type="entry name" value="RhoGEF"/>
    <property type="match status" value="1"/>
</dbReference>
<dbReference type="InterPro" id="IPR051336">
    <property type="entry name" value="RhoGEF_Guanine_NuclExch_SF"/>
</dbReference>
<evidence type="ECO:0000256" key="1">
    <source>
        <dbReference type="ARBA" id="ARBA00022658"/>
    </source>
</evidence>
<keyword evidence="1" id="KW-0344">Guanine-nucleotide releasing factor</keyword>
<evidence type="ECO:0000313" key="5">
    <source>
        <dbReference type="RefSeq" id="XP_017772036.1"/>
    </source>
</evidence>
<dbReference type="InterPro" id="IPR035899">
    <property type="entry name" value="DBL_dom_sf"/>
</dbReference>
<protein>
    <submittedName>
        <fullName evidence="5">Triple functional domain protein-like</fullName>
    </submittedName>
</protein>
<dbReference type="Proteomes" id="UP000695000">
    <property type="component" value="Unplaced"/>
</dbReference>
<feature type="domain" description="DH" evidence="3">
    <location>
        <begin position="159"/>
        <end position="327"/>
    </location>
</feature>
<organism evidence="4 5">
    <name type="scientific">Nicrophorus vespilloides</name>
    <name type="common">Boreal carrion beetle</name>
    <dbReference type="NCBI Taxonomy" id="110193"/>
    <lineage>
        <taxon>Eukaryota</taxon>
        <taxon>Metazoa</taxon>
        <taxon>Ecdysozoa</taxon>
        <taxon>Arthropoda</taxon>
        <taxon>Hexapoda</taxon>
        <taxon>Insecta</taxon>
        <taxon>Pterygota</taxon>
        <taxon>Neoptera</taxon>
        <taxon>Endopterygota</taxon>
        <taxon>Coleoptera</taxon>
        <taxon>Polyphaga</taxon>
        <taxon>Staphyliniformia</taxon>
        <taxon>Silphidae</taxon>
        <taxon>Nicrophorinae</taxon>
        <taxon>Nicrophorus</taxon>
    </lineage>
</organism>
<dbReference type="SUPFAM" id="SSF48065">
    <property type="entry name" value="DBL homology domain (DH-domain)"/>
    <property type="match status" value="1"/>
</dbReference>